<keyword evidence="2" id="KW-1185">Reference proteome</keyword>
<gene>
    <name evidence="1" type="ORF">C9427_24805</name>
</gene>
<dbReference type="Proteomes" id="UP000240259">
    <property type="component" value="Unassembled WGS sequence"/>
</dbReference>
<name>A0A2T4IPT7_9HYPH</name>
<comment type="caution">
    <text evidence="1">The sequence shown here is derived from an EMBL/GenBank/DDBJ whole genome shotgun (WGS) entry which is preliminary data.</text>
</comment>
<dbReference type="RefSeq" id="WP_146172586.1">
    <property type="nucleotide sequence ID" value="NZ_PZJX01000046.1"/>
</dbReference>
<evidence type="ECO:0000313" key="2">
    <source>
        <dbReference type="Proteomes" id="UP000240259"/>
    </source>
</evidence>
<organism evidence="1 2">
    <name type="scientific">Mesorhizobium helmanticense</name>
    <dbReference type="NCBI Taxonomy" id="1776423"/>
    <lineage>
        <taxon>Bacteria</taxon>
        <taxon>Pseudomonadati</taxon>
        <taxon>Pseudomonadota</taxon>
        <taxon>Alphaproteobacteria</taxon>
        <taxon>Hyphomicrobiales</taxon>
        <taxon>Phyllobacteriaceae</taxon>
        <taxon>Mesorhizobium</taxon>
    </lineage>
</organism>
<proteinExistence type="predicted"/>
<accession>A0A2T4IPT7</accession>
<sequence>MDINLASCHLRQAASLCKRDGEASNKPVVAIADQLAVALVDLRWRIAALVDARIYSILGVQRTRPAQADAATI</sequence>
<evidence type="ECO:0000313" key="1">
    <source>
        <dbReference type="EMBL" id="PTE07671.1"/>
    </source>
</evidence>
<protein>
    <submittedName>
        <fullName evidence="1">Uncharacterized protein</fullName>
    </submittedName>
</protein>
<reference evidence="1 2" key="1">
    <citation type="submission" date="2018-03" db="EMBL/GenBank/DDBJ databases">
        <title>Genome sequence of the symbiotic type strain Mesorhizobium helmanticense CSLC115NT isolated from Lotus corniculatus nodules.</title>
        <authorList>
            <person name="Sannazzaro A.I."/>
            <person name="Torres Tejerizo G.A."/>
            <person name="Dip D."/>
            <person name="Caballero M."/>
            <person name="Pistorio M."/>
            <person name="Estrella M.J."/>
        </authorList>
    </citation>
    <scope>NUCLEOTIDE SEQUENCE [LARGE SCALE GENOMIC DNA]</scope>
    <source>
        <strain evidence="1 2">CSLC115N</strain>
    </source>
</reference>
<dbReference type="AlphaFoldDB" id="A0A2T4IPT7"/>
<dbReference type="EMBL" id="PZJX01000046">
    <property type="protein sequence ID" value="PTE07671.1"/>
    <property type="molecule type" value="Genomic_DNA"/>
</dbReference>